<dbReference type="EMBL" id="FOAZ01000007">
    <property type="protein sequence ID" value="SEL30255.1"/>
    <property type="molecule type" value="Genomic_DNA"/>
</dbReference>
<dbReference type="Proteomes" id="UP000183015">
    <property type="component" value="Unassembled WGS sequence"/>
</dbReference>
<organism evidence="1 2">
    <name type="scientific">Streptacidiphilus jiangxiensis</name>
    <dbReference type="NCBI Taxonomy" id="235985"/>
    <lineage>
        <taxon>Bacteria</taxon>
        <taxon>Bacillati</taxon>
        <taxon>Actinomycetota</taxon>
        <taxon>Actinomycetes</taxon>
        <taxon>Kitasatosporales</taxon>
        <taxon>Streptomycetaceae</taxon>
        <taxon>Streptacidiphilus</taxon>
    </lineage>
</organism>
<dbReference type="STRING" id="235985.SAMN05414137_107202"/>
<evidence type="ECO:0000313" key="2">
    <source>
        <dbReference type="Proteomes" id="UP000183015"/>
    </source>
</evidence>
<name>A0A1H7P4Q9_STRJI</name>
<dbReference type="OrthoDB" id="4280462at2"/>
<sequence>METSTTGDRIPAEAVQILEALLNSDEPVHRALLAQIPHLRVTGRCTCSCASIDFGLDRSLVPAAAPSGNPVAEATVVDADGEPVGGVLVFAYDGYLSNLEVYAWGDDQISHLPSPDRLH</sequence>
<reference evidence="2" key="1">
    <citation type="submission" date="2016-10" db="EMBL/GenBank/DDBJ databases">
        <authorList>
            <person name="Varghese N."/>
        </authorList>
    </citation>
    <scope>NUCLEOTIDE SEQUENCE [LARGE SCALE GENOMIC DNA]</scope>
    <source>
        <strain evidence="2">DSM 45096 / BCRC 16803 / CGMCC 4.1857 / CIP 109030 / JCM 12277 / KCTC 19219 / NBRC 100920 / 33214</strain>
    </source>
</reference>
<accession>A0A1H7P4Q9</accession>
<proteinExistence type="predicted"/>
<keyword evidence="2" id="KW-1185">Reference proteome</keyword>
<gene>
    <name evidence="1" type="ORF">SAMN05414137_107202</name>
</gene>
<dbReference type="RefSeq" id="WP_042442755.1">
    <property type="nucleotide sequence ID" value="NZ_BBPN01000003.1"/>
</dbReference>
<protein>
    <submittedName>
        <fullName evidence="1">Uncharacterized protein</fullName>
    </submittedName>
</protein>
<dbReference type="AlphaFoldDB" id="A0A1H7P4Q9"/>
<evidence type="ECO:0000313" key="1">
    <source>
        <dbReference type="EMBL" id="SEL30255.1"/>
    </source>
</evidence>